<dbReference type="EMBL" id="JAYMYR010000005">
    <property type="protein sequence ID" value="KAK7364927.1"/>
    <property type="molecule type" value="Genomic_DNA"/>
</dbReference>
<keyword evidence="9" id="KW-0472">Membrane</keyword>
<evidence type="ECO:0000256" key="6">
    <source>
        <dbReference type="ARBA" id="ARBA00022741"/>
    </source>
</evidence>
<comment type="caution">
    <text evidence="12">The sequence shown here is derived from an EMBL/GenBank/DDBJ whole genome shotgun (WGS) entry which is preliminary data.</text>
</comment>
<keyword evidence="8" id="KW-1133">Transmembrane helix</keyword>
<keyword evidence="2" id="KW-0418">Kinase</keyword>
<proteinExistence type="predicted"/>
<organism evidence="12 13">
    <name type="scientific">Phaseolus coccineus</name>
    <name type="common">Scarlet runner bean</name>
    <name type="synonym">Phaseolus multiflorus</name>
    <dbReference type="NCBI Taxonomy" id="3886"/>
    <lineage>
        <taxon>Eukaryota</taxon>
        <taxon>Viridiplantae</taxon>
        <taxon>Streptophyta</taxon>
        <taxon>Embryophyta</taxon>
        <taxon>Tracheophyta</taxon>
        <taxon>Spermatophyta</taxon>
        <taxon>Magnoliopsida</taxon>
        <taxon>eudicotyledons</taxon>
        <taxon>Gunneridae</taxon>
        <taxon>Pentapetalae</taxon>
        <taxon>rosids</taxon>
        <taxon>fabids</taxon>
        <taxon>Fabales</taxon>
        <taxon>Fabaceae</taxon>
        <taxon>Papilionoideae</taxon>
        <taxon>50 kb inversion clade</taxon>
        <taxon>NPAAA clade</taxon>
        <taxon>indigoferoid/millettioid clade</taxon>
        <taxon>Phaseoleae</taxon>
        <taxon>Phaseolus</taxon>
    </lineage>
</organism>
<evidence type="ECO:0000259" key="11">
    <source>
        <dbReference type="Pfam" id="PF12819"/>
    </source>
</evidence>
<gene>
    <name evidence="12" type="ORF">VNO80_13674</name>
</gene>
<dbReference type="PANTHER" id="PTHR34590:SF6">
    <property type="entry name" value="RECEPTOR-LIKE KINASE"/>
    <property type="match status" value="1"/>
</dbReference>
<protein>
    <recommendedName>
        <fullName evidence="11">Malectin-like domain-containing protein</fullName>
    </recommendedName>
</protein>
<keyword evidence="2" id="KW-0723">Serine/threonine-protein kinase</keyword>
<accession>A0AAN9N6Q9</accession>
<reference evidence="12 13" key="1">
    <citation type="submission" date="2024-01" db="EMBL/GenBank/DDBJ databases">
        <title>The genomes of 5 underutilized Papilionoideae crops provide insights into root nodulation and disease resistanc.</title>
        <authorList>
            <person name="Jiang F."/>
        </authorList>
    </citation>
    <scope>NUCLEOTIDE SEQUENCE [LARGE SCALE GENOMIC DNA]</scope>
    <source>
        <strain evidence="12">JINMINGXINNONG_FW02</strain>
        <tissue evidence="12">Leaves</tissue>
    </source>
</reference>
<name>A0AAN9N6Q9_PHACN</name>
<sequence length="341" mass="37861">MRKPNLCDFKRVVGALREAQIVKIGRGLVGFGCFRKFFIHIQQFHRTFANSSKGVDWDNLRAQIPLKLALEHGGVTTITLLFEMNRILSLFPLFLFCMHAKGAFSYSGMHGVSEESSNNNWIKYRVCGASREVGPDNVYNSARLIRSKNDFVPNVNMTWCFPVVGGYEYLARLHFCDISSISPDLLYFNVYVNGYLAYKDLDLSYITNSLASLFCANFVVDGGDGALSIGVGPSRSSVPHLIDGILNAVEVMKLNNSLSSLDGEVCADFVMKSWSTGNSTGVLFTLVAPERDLTKTSSFAHDGENLDGIITRSRGEVRDVWNPKELTTLPSLRLPDKKSKS</sequence>
<dbReference type="InterPro" id="IPR045272">
    <property type="entry name" value="ANXUR1/2-like"/>
</dbReference>
<keyword evidence="7" id="KW-0067">ATP-binding</keyword>
<evidence type="ECO:0000256" key="5">
    <source>
        <dbReference type="ARBA" id="ARBA00022729"/>
    </source>
</evidence>
<evidence type="ECO:0000256" key="8">
    <source>
        <dbReference type="ARBA" id="ARBA00022989"/>
    </source>
</evidence>
<evidence type="ECO:0000256" key="3">
    <source>
        <dbReference type="ARBA" id="ARBA00022679"/>
    </source>
</evidence>
<keyword evidence="6" id="KW-0547">Nucleotide-binding</keyword>
<dbReference type="PANTHER" id="PTHR34590">
    <property type="entry name" value="OS03G0124300 PROTEIN-RELATED"/>
    <property type="match status" value="1"/>
</dbReference>
<evidence type="ECO:0000256" key="4">
    <source>
        <dbReference type="ARBA" id="ARBA00022692"/>
    </source>
</evidence>
<dbReference type="Proteomes" id="UP001374584">
    <property type="component" value="Unassembled WGS sequence"/>
</dbReference>
<keyword evidence="3" id="KW-0808">Transferase</keyword>
<evidence type="ECO:0000256" key="10">
    <source>
        <dbReference type="ARBA" id="ARBA00023180"/>
    </source>
</evidence>
<evidence type="ECO:0000256" key="9">
    <source>
        <dbReference type="ARBA" id="ARBA00023136"/>
    </source>
</evidence>
<evidence type="ECO:0000313" key="12">
    <source>
        <dbReference type="EMBL" id="KAK7364927.1"/>
    </source>
</evidence>
<dbReference type="InterPro" id="IPR024788">
    <property type="entry name" value="Malectin-like_Carb-bd_dom"/>
</dbReference>
<dbReference type="GO" id="GO:0005524">
    <property type="term" value="F:ATP binding"/>
    <property type="evidence" value="ECO:0007669"/>
    <property type="project" value="UniProtKB-KW"/>
</dbReference>
<keyword evidence="5" id="KW-0732">Signal</keyword>
<evidence type="ECO:0000256" key="7">
    <source>
        <dbReference type="ARBA" id="ARBA00022840"/>
    </source>
</evidence>
<feature type="domain" description="Malectin-like" evidence="11">
    <location>
        <begin position="134"/>
        <end position="253"/>
    </location>
</feature>
<keyword evidence="4" id="KW-0812">Transmembrane</keyword>
<dbReference type="AlphaFoldDB" id="A0AAN9N6Q9"/>
<keyword evidence="13" id="KW-1185">Reference proteome</keyword>
<dbReference type="GO" id="GO:0004674">
    <property type="term" value="F:protein serine/threonine kinase activity"/>
    <property type="evidence" value="ECO:0007669"/>
    <property type="project" value="UniProtKB-KW"/>
</dbReference>
<dbReference type="Gene3D" id="2.60.120.430">
    <property type="entry name" value="Galactose-binding lectin"/>
    <property type="match status" value="1"/>
</dbReference>
<keyword evidence="10" id="KW-0325">Glycoprotein</keyword>
<dbReference type="GO" id="GO:0004714">
    <property type="term" value="F:transmembrane receptor protein tyrosine kinase activity"/>
    <property type="evidence" value="ECO:0007669"/>
    <property type="project" value="InterPro"/>
</dbReference>
<dbReference type="Pfam" id="PF12819">
    <property type="entry name" value="Malectin_like"/>
    <property type="match status" value="1"/>
</dbReference>
<evidence type="ECO:0000313" key="13">
    <source>
        <dbReference type="Proteomes" id="UP001374584"/>
    </source>
</evidence>
<comment type="subcellular location">
    <subcellularLocation>
        <location evidence="1">Membrane</location>
        <topology evidence="1">Single-pass type I membrane protein</topology>
    </subcellularLocation>
</comment>
<evidence type="ECO:0000256" key="1">
    <source>
        <dbReference type="ARBA" id="ARBA00004479"/>
    </source>
</evidence>
<dbReference type="GO" id="GO:0016020">
    <property type="term" value="C:membrane"/>
    <property type="evidence" value="ECO:0007669"/>
    <property type="project" value="UniProtKB-SubCell"/>
</dbReference>
<evidence type="ECO:0000256" key="2">
    <source>
        <dbReference type="ARBA" id="ARBA00022527"/>
    </source>
</evidence>